<evidence type="ECO:0000313" key="2">
    <source>
        <dbReference type="EMBL" id="MDL2345833.1"/>
    </source>
</evidence>
<dbReference type="InterPro" id="IPR022625">
    <property type="entry name" value="TypeI_RM_Rsu_C"/>
</dbReference>
<evidence type="ECO:0000259" key="1">
    <source>
        <dbReference type="Pfam" id="PF12008"/>
    </source>
</evidence>
<dbReference type="RefSeq" id="WP_285525566.1">
    <property type="nucleotide sequence ID" value="NZ_JASNGB010000319.1"/>
</dbReference>
<name>A0ABT7JPM0_9DEIO</name>
<protein>
    <recommendedName>
        <fullName evidence="1">Type I restriction enzyme R protein C-terminal domain-containing protein</fullName>
    </recommendedName>
</protein>
<keyword evidence="3" id="KW-1185">Reference proteome</keyword>
<organism evidence="2 3">
    <name type="scientific">Deinococcus rhizophilus</name>
    <dbReference type="NCBI Taxonomy" id="3049544"/>
    <lineage>
        <taxon>Bacteria</taxon>
        <taxon>Thermotogati</taxon>
        <taxon>Deinococcota</taxon>
        <taxon>Deinococci</taxon>
        <taxon>Deinococcales</taxon>
        <taxon>Deinococcaceae</taxon>
        <taxon>Deinococcus</taxon>
    </lineage>
</organism>
<reference evidence="2 3" key="1">
    <citation type="submission" date="2023-05" db="EMBL/GenBank/DDBJ databases">
        <authorList>
            <person name="Gao F."/>
        </authorList>
    </citation>
    <scope>NUCLEOTIDE SEQUENCE [LARGE SCALE GENOMIC DNA]</scope>
    <source>
        <strain evidence="2 3">MIMF12</strain>
    </source>
</reference>
<sequence length="188" mass="21031">MSVKAQQDKPGEQEELDNLDFELVLFASAIIDYDYIMTLLARSSAQETPEQQRQTRDKLLALIGSDAKFMDEREELREYVQSLPTGVALTEEALWEGYEGFKAERHTAELNAVAATHGLNADALHAFTSTTLERLIFDSQALGELLTPLGLGWKARKRKEEDLMSDLTPLLRRRAEGRDIAGLGAYDG</sequence>
<feature type="domain" description="Type I restriction enzyme R protein C-terminal" evidence="1">
    <location>
        <begin position="5"/>
        <end position="173"/>
    </location>
</feature>
<accession>A0ABT7JPM0</accession>
<dbReference type="EMBL" id="JASNGB010000319">
    <property type="protein sequence ID" value="MDL2345833.1"/>
    <property type="molecule type" value="Genomic_DNA"/>
</dbReference>
<proteinExistence type="predicted"/>
<dbReference type="Proteomes" id="UP001302059">
    <property type="component" value="Unassembled WGS sequence"/>
</dbReference>
<gene>
    <name evidence="2" type="ORF">QOL99_17020</name>
</gene>
<evidence type="ECO:0000313" key="3">
    <source>
        <dbReference type="Proteomes" id="UP001302059"/>
    </source>
</evidence>
<dbReference type="Pfam" id="PF12008">
    <property type="entry name" value="EcoR124_C"/>
    <property type="match status" value="1"/>
</dbReference>
<comment type="caution">
    <text evidence="2">The sequence shown here is derived from an EMBL/GenBank/DDBJ whole genome shotgun (WGS) entry which is preliminary data.</text>
</comment>